<dbReference type="InterPro" id="IPR006175">
    <property type="entry name" value="YjgF/YER057c/UK114"/>
</dbReference>
<gene>
    <name evidence="3" type="ORF">ACK2TP_16590</name>
</gene>
<sequence>MFKHLCRAAVPVALLAAAPLLAQENRHIDAKPEMPFSQAVIAGNTIYIAGQEGPENGKLEGVSIETQTTNAIHAIEKIVTGAGYKMTDLVTVTVFVADLKDVPAMNEIYKKLMPFPRPARATVQVAGLIGNAKIEISAIAVKP</sequence>
<evidence type="ECO:0000256" key="2">
    <source>
        <dbReference type="SAM" id="SignalP"/>
    </source>
</evidence>
<name>A0ABW9KNL1_9BACT</name>
<dbReference type="GO" id="GO:0016787">
    <property type="term" value="F:hydrolase activity"/>
    <property type="evidence" value="ECO:0007669"/>
    <property type="project" value="UniProtKB-KW"/>
</dbReference>
<dbReference type="Gene3D" id="3.30.1330.40">
    <property type="entry name" value="RutC-like"/>
    <property type="match status" value="1"/>
</dbReference>
<dbReference type="PANTHER" id="PTHR11803:SF39">
    <property type="entry name" value="2-IMINOBUTANOATE_2-IMINOPROPANOATE DEAMINASE"/>
    <property type="match status" value="1"/>
</dbReference>
<accession>A0ABW9KNL1</accession>
<comment type="caution">
    <text evidence="3">The sequence shown here is derived from an EMBL/GenBank/DDBJ whole genome shotgun (WGS) entry which is preliminary data.</text>
</comment>
<dbReference type="Proteomes" id="UP001634747">
    <property type="component" value="Unassembled WGS sequence"/>
</dbReference>
<comment type="similarity">
    <text evidence="1">Belongs to the RutC family.</text>
</comment>
<protein>
    <submittedName>
        <fullName evidence="3">RidA family protein</fullName>
        <ecNumber evidence="3">3.5.-.-</ecNumber>
    </submittedName>
</protein>
<keyword evidence="3" id="KW-0378">Hydrolase</keyword>
<dbReference type="EC" id="3.5.-.-" evidence="3"/>
<dbReference type="RefSeq" id="WP_263414445.1">
    <property type="nucleotide sequence ID" value="NZ_BAABBH010000001.1"/>
</dbReference>
<dbReference type="InterPro" id="IPR019897">
    <property type="entry name" value="RidA_CS"/>
</dbReference>
<reference evidence="3 4" key="1">
    <citation type="submission" date="2024-12" db="EMBL/GenBank/DDBJ databases">
        <authorList>
            <person name="Lee Y."/>
        </authorList>
    </citation>
    <scope>NUCLEOTIDE SEQUENCE [LARGE SCALE GENOMIC DNA]</scope>
    <source>
        <strain evidence="3 4">03SUJ4</strain>
    </source>
</reference>
<dbReference type="SUPFAM" id="SSF55298">
    <property type="entry name" value="YjgF-like"/>
    <property type="match status" value="1"/>
</dbReference>
<dbReference type="Pfam" id="PF01042">
    <property type="entry name" value="Ribonuc_L-PSP"/>
    <property type="match status" value="1"/>
</dbReference>
<dbReference type="PROSITE" id="PS01094">
    <property type="entry name" value="UPF0076"/>
    <property type="match status" value="1"/>
</dbReference>
<dbReference type="CDD" id="cd00448">
    <property type="entry name" value="YjgF_YER057c_UK114_family"/>
    <property type="match status" value="1"/>
</dbReference>
<evidence type="ECO:0000313" key="4">
    <source>
        <dbReference type="Proteomes" id="UP001634747"/>
    </source>
</evidence>
<evidence type="ECO:0000313" key="3">
    <source>
        <dbReference type="EMBL" id="MFN2977391.1"/>
    </source>
</evidence>
<feature type="signal peptide" evidence="2">
    <location>
        <begin position="1"/>
        <end position="22"/>
    </location>
</feature>
<keyword evidence="2" id="KW-0732">Signal</keyword>
<proteinExistence type="inferred from homology"/>
<dbReference type="EMBL" id="JBJYXY010000001">
    <property type="protein sequence ID" value="MFN2977391.1"/>
    <property type="molecule type" value="Genomic_DNA"/>
</dbReference>
<feature type="chain" id="PRO_5046678013" evidence="2">
    <location>
        <begin position="23"/>
        <end position="143"/>
    </location>
</feature>
<dbReference type="PANTHER" id="PTHR11803">
    <property type="entry name" value="2-IMINOBUTANOATE/2-IMINOPROPANOATE DEAMINASE RIDA"/>
    <property type="match status" value="1"/>
</dbReference>
<organism evidence="3 4">
    <name type="scientific">Terriglobus aquaticus</name>
    <dbReference type="NCBI Taxonomy" id="940139"/>
    <lineage>
        <taxon>Bacteria</taxon>
        <taxon>Pseudomonadati</taxon>
        <taxon>Acidobacteriota</taxon>
        <taxon>Terriglobia</taxon>
        <taxon>Terriglobales</taxon>
        <taxon>Acidobacteriaceae</taxon>
        <taxon>Terriglobus</taxon>
    </lineage>
</organism>
<keyword evidence="4" id="KW-1185">Reference proteome</keyword>
<evidence type="ECO:0000256" key="1">
    <source>
        <dbReference type="ARBA" id="ARBA00010552"/>
    </source>
</evidence>
<dbReference type="InterPro" id="IPR035959">
    <property type="entry name" value="RutC-like_sf"/>
</dbReference>